<proteinExistence type="inferred from homology"/>
<keyword evidence="7" id="KW-1185">Reference proteome</keyword>
<organism evidence="7 8">
    <name type="scientific">Panagrolaimus davidi</name>
    <dbReference type="NCBI Taxonomy" id="227884"/>
    <lineage>
        <taxon>Eukaryota</taxon>
        <taxon>Metazoa</taxon>
        <taxon>Ecdysozoa</taxon>
        <taxon>Nematoda</taxon>
        <taxon>Chromadorea</taxon>
        <taxon>Rhabditida</taxon>
        <taxon>Tylenchina</taxon>
        <taxon>Panagrolaimomorpha</taxon>
        <taxon>Panagrolaimoidea</taxon>
        <taxon>Panagrolaimidae</taxon>
        <taxon>Panagrolaimus</taxon>
    </lineage>
</organism>
<dbReference type="Proteomes" id="UP000887578">
    <property type="component" value="Unplaced"/>
</dbReference>
<dbReference type="Gene3D" id="1.10.287.4070">
    <property type="match status" value="1"/>
</dbReference>
<evidence type="ECO:0000256" key="4">
    <source>
        <dbReference type="ARBA" id="ARBA00023242"/>
    </source>
</evidence>
<reference evidence="8" key="1">
    <citation type="submission" date="2022-11" db="UniProtKB">
        <authorList>
            <consortium name="WormBaseParasite"/>
        </authorList>
    </citation>
    <scope>IDENTIFICATION</scope>
</reference>
<evidence type="ECO:0000256" key="2">
    <source>
        <dbReference type="ARBA" id="ARBA00009211"/>
    </source>
</evidence>
<dbReference type="InterPro" id="IPR012974">
    <property type="entry name" value="NOP58/56_N"/>
</dbReference>
<evidence type="ECO:0000256" key="1">
    <source>
        <dbReference type="ARBA" id="ARBA00004604"/>
    </source>
</evidence>
<keyword evidence="4" id="KW-0539">Nucleus</keyword>
<dbReference type="AlphaFoldDB" id="A0A914PVJ2"/>
<dbReference type="GO" id="GO:0042254">
    <property type="term" value="P:ribosome biogenesis"/>
    <property type="evidence" value="ECO:0007669"/>
    <property type="project" value="UniProtKB-KW"/>
</dbReference>
<dbReference type="Gene3D" id="1.10.246.90">
    <property type="entry name" value="Nop domain"/>
    <property type="match status" value="1"/>
</dbReference>
<feature type="domain" description="Nop" evidence="6">
    <location>
        <begin position="279"/>
        <end position="398"/>
    </location>
</feature>
<dbReference type="InterPro" id="IPR012976">
    <property type="entry name" value="NOSIC"/>
</dbReference>
<dbReference type="PANTHER" id="PTHR10894:SF1">
    <property type="entry name" value="NUCLEOLAR PROTEIN 58"/>
    <property type="match status" value="1"/>
</dbReference>
<dbReference type="SMART" id="SM00931">
    <property type="entry name" value="NOSIC"/>
    <property type="match status" value="1"/>
</dbReference>
<comment type="subcellular location">
    <subcellularLocation>
        <location evidence="1">Nucleus</location>
        <location evidence="1">Nucleolus</location>
    </subcellularLocation>
</comment>
<feature type="region of interest" description="Disordered" evidence="5">
    <location>
        <begin position="428"/>
        <end position="494"/>
    </location>
</feature>
<keyword evidence="3" id="KW-0690">Ribosome biogenesis</keyword>
<dbReference type="InterPro" id="IPR045056">
    <property type="entry name" value="Nop56/Nop58"/>
</dbReference>
<evidence type="ECO:0000256" key="5">
    <source>
        <dbReference type="SAM" id="MobiDB-lite"/>
    </source>
</evidence>
<protein>
    <submittedName>
        <fullName evidence="8">Nop domain-containing protein</fullName>
    </submittedName>
</protein>
<feature type="compositionally biased region" description="Basic residues" evidence="5">
    <location>
        <begin position="473"/>
        <end position="483"/>
    </location>
</feature>
<feature type="compositionally biased region" description="Acidic residues" evidence="5">
    <location>
        <begin position="458"/>
        <end position="469"/>
    </location>
</feature>
<name>A0A914PVJ2_9BILA</name>
<dbReference type="Pfam" id="PF08156">
    <property type="entry name" value="NOP5NT"/>
    <property type="match status" value="1"/>
</dbReference>
<dbReference type="Pfam" id="PF01798">
    <property type="entry name" value="Nop"/>
    <property type="match status" value="1"/>
</dbReference>
<dbReference type="PANTHER" id="PTHR10894">
    <property type="entry name" value="NUCLEOLAR PROTEIN 5 NUCLEOLAR PROTEIN NOP5 NOP58"/>
    <property type="match status" value="1"/>
</dbReference>
<dbReference type="InterPro" id="IPR002687">
    <property type="entry name" value="Nop_dom"/>
</dbReference>
<dbReference type="PROSITE" id="PS51358">
    <property type="entry name" value="NOP"/>
    <property type="match status" value="1"/>
</dbReference>
<dbReference type="InterPro" id="IPR036070">
    <property type="entry name" value="Nop_dom_sf"/>
</dbReference>
<comment type="similarity">
    <text evidence="2">Belongs to the NOP5/NOP56 family.</text>
</comment>
<dbReference type="SUPFAM" id="SSF89124">
    <property type="entry name" value="Nop domain"/>
    <property type="match status" value="1"/>
</dbReference>
<evidence type="ECO:0000313" key="8">
    <source>
        <dbReference type="WBParaSite" id="PDA_v2.g22777.t1"/>
    </source>
</evidence>
<dbReference type="GO" id="GO:0030515">
    <property type="term" value="F:snoRNA binding"/>
    <property type="evidence" value="ECO:0007669"/>
    <property type="project" value="InterPro"/>
</dbReference>
<dbReference type="GO" id="GO:0031428">
    <property type="term" value="C:box C/D methylation guide snoRNP complex"/>
    <property type="evidence" value="ECO:0007669"/>
    <property type="project" value="InterPro"/>
</dbReference>
<sequence length="494" mass="55056">MLVLYETAAGYALFKLLDDNKIEDVDAIWNELNTPSKAQESLQLVSFKPFKTTADALENITAVNDSKVHKTLKKLLKSKAADDKLAVASAALGKAIKNELSLKCVNNNAVDELFRVIRAHSDSLLGEHKVELDSMNLALAHTLGRYKVKFNPEKLDTMIVQAVSLIDDLDKELNNYAMRLREWYGWHFPEIGKIIPDHTALAKTIRAIGSKSNAVTTDLSGILPEDLAIKIKEEAEMSMGTELSDIDVILLNQLCTQVIELYDYRLELNEYLKNRMTALAPNLTVLLGELIGARLVSRAGSLVNLAKYPASTVQILGAEKALFRALKTKRDTPKYGIIYHAQLISQASTRLKGKMARKLAAKISLSTRVDALCDENLGNSIGIEARAHLETQLKREEGGSFKPANGLKTGKKDNYKFKSEVFEYDQSADTTVPHGKRKNVEDEDVKPVVKKAKVEPKEEVDEEMEEEEEEKSKAKKDKKKKKPVKQESSSDDSD</sequence>
<dbReference type="WBParaSite" id="PDA_v2.g22777.t1">
    <property type="protein sequence ID" value="PDA_v2.g22777.t1"/>
    <property type="gene ID" value="PDA_v2.g22777"/>
</dbReference>
<dbReference type="FunFam" id="1.10.287.4070:FF:000001">
    <property type="entry name" value="Probable Nucleolar protein 58"/>
    <property type="match status" value="1"/>
</dbReference>
<dbReference type="GO" id="GO:0032040">
    <property type="term" value="C:small-subunit processome"/>
    <property type="evidence" value="ECO:0007669"/>
    <property type="project" value="InterPro"/>
</dbReference>
<evidence type="ECO:0000313" key="7">
    <source>
        <dbReference type="Proteomes" id="UP000887578"/>
    </source>
</evidence>
<dbReference type="InterPro" id="IPR042239">
    <property type="entry name" value="Nop_C"/>
</dbReference>
<evidence type="ECO:0000259" key="6">
    <source>
        <dbReference type="PROSITE" id="PS51358"/>
    </source>
</evidence>
<dbReference type="FunFam" id="1.10.246.90:FF:000005">
    <property type="entry name" value="Nucleolar protein 5, putative"/>
    <property type="match status" value="1"/>
</dbReference>
<accession>A0A914PVJ2</accession>
<evidence type="ECO:0000256" key="3">
    <source>
        <dbReference type="ARBA" id="ARBA00022517"/>
    </source>
</evidence>